<organism evidence="3 4">
    <name type="scientific">Spartinivicinus marinus</name>
    <dbReference type="NCBI Taxonomy" id="2994442"/>
    <lineage>
        <taxon>Bacteria</taxon>
        <taxon>Pseudomonadati</taxon>
        <taxon>Pseudomonadota</taxon>
        <taxon>Gammaproteobacteria</taxon>
        <taxon>Oceanospirillales</taxon>
        <taxon>Zooshikellaceae</taxon>
        <taxon>Spartinivicinus</taxon>
    </lineage>
</organism>
<feature type="domain" description="Fatty acid desaturase" evidence="2">
    <location>
        <begin position="67"/>
        <end position="311"/>
    </location>
</feature>
<keyword evidence="4" id="KW-1185">Reference proteome</keyword>
<dbReference type="PANTHER" id="PTHR19353">
    <property type="entry name" value="FATTY ACID DESATURASE 2"/>
    <property type="match status" value="1"/>
</dbReference>
<dbReference type="Proteomes" id="UP000569732">
    <property type="component" value="Unassembled WGS sequence"/>
</dbReference>
<feature type="transmembrane region" description="Helical" evidence="1">
    <location>
        <begin position="71"/>
        <end position="90"/>
    </location>
</feature>
<dbReference type="InterPro" id="IPR005804">
    <property type="entry name" value="FA_desaturase_dom"/>
</dbReference>
<keyword evidence="1" id="KW-0472">Membrane</keyword>
<dbReference type="EMBL" id="JACCKB010000002">
    <property type="protein sequence ID" value="NYZ64894.1"/>
    <property type="molecule type" value="Genomic_DNA"/>
</dbReference>
<dbReference type="GO" id="GO:0016717">
    <property type="term" value="F:oxidoreductase activity, acting on paired donors, with oxidation of a pair of donors resulting in the reduction of molecular oxygen to two molecules of water"/>
    <property type="evidence" value="ECO:0007669"/>
    <property type="project" value="TreeGrafter"/>
</dbReference>
<sequence length="353" mass="40287">MIQTSSNITNSSDTFELPEHSADIRVGRDLIAATVPFAKESRVKSWWHVGVTLSLMIIVLAFAGAAPWWPLQLMLSILGAMLMVRTFITYHDYMHGSILQNSRAAWIIFHIYAAFALTPPSSWKESHNFHHGHVGKFSAVSIGTFPVITTKMWHAASFIERARYRIERHPFTVMFGYLTIFAFSICLLPLFLNPLKHWDSLLSIIAHGGLITVLWVFGGADMAFFVVLLPMTIACALGSYLFFAQHSFKRMNIISPESWTFYRAALESSSYMRLNRVMQWFTGNIGYHHIHHLNVHIPFYRLPEAMAAIPELQSPVTTTLALRDVINCFKSSLWDEELQHMVTYREAKKFSSV</sequence>
<keyword evidence="1" id="KW-0812">Transmembrane</keyword>
<dbReference type="PANTHER" id="PTHR19353:SF73">
    <property type="entry name" value="FATTY ACID DESATURASE"/>
    <property type="match status" value="1"/>
</dbReference>
<proteinExistence type="predicted"/>
<feature type="transmembrane region" description="Helical" evidence="1">
    <location>
        <begin position="46"/>
        <end position="65"/>
    </location>
</feature>
<comment type="caution">
    <text evidence="3">The sequence shown here is derived from an EMBL/GenBank/DDBJ whole genome shotgun (WGS) entry which is preliminary data.</text>
</comment>
<reference evidence="3 4" key="1">
    <citation type="submission" date="2020-07" db="EMBL/GenBank/DDBJ databases">
        <title>Endozoicomonas sp. nov., isolated from sediment.</title>
        <authorList>
            <person name="Gu T."/>
        </authorList>
    </citation>
    <scope>NUCLEOTIDE SEQUENCE [LARGE SCALE GENOMIC DNA]</scope>
    <source>
        <strain evidence="3 4">SM1973</strain>
    </source>
</reference>
<dbReference type="Pfam" id="PF00487">
    <property type="entry name" value="FA_desaturase"/>
    <property type="match status" value="1"/>
</dbReference>
<dbReference type="GO" id="GO:0006629">
    <property type="term" value="P:lipid metabolic process"/>
    <property type="evidence" value="ECO:0007669"/>
    <property type="project" value="InterPro"/>
</dbReference>
<dbReference type="InterPro" id="IPR012171">
    <property type="entry name" value="Fatty_acid_desaturase"/>
</dbReference>
<accession>A0A853I3Z9</accession>
<feature type="transmembrane region" description="Helical" evidence="1">
    <location>
        <begin position="224"/>
        <end position="243"/>
    </location>
</feature>
<evidence type="ECO:0000313" key="3">
    <source>
        <dbReference type="EMBL" id="NYZ64894.1"/>
    </source>
</evidence>
<name>A0A853I3Z9_9GAMM</name>
<keyword evidence="1" id="KW-1133">Transmembrane helix</keyword>
<evidence type="ECO:0000259" key="2">
    <source>
        <dbReference type="Pfam" id="PF00487"/>
    </source>
</evidence>
<protein>
    <submittedName>
        <fullName evidence="3">Fatty acid desaturase</fullName>
    </submittedName>
</protein>
<gene>
    <name evidence="3" type="ORF">H0A36_02670</name>
</gene>
<evidence type="ECO:0000256" key="1">
    <source>
        <dbReference type="SAM" id="Phobius"/>
    </source>
</evidence>
<dbReference type="GO" id="GO:0016020">
    <property type="term" value="C:membrane"/>
    <property type="evidence" value="ECO:0007669"/>
    <property type="project" value="TreeGrafter"/>
</dbReference>
<feature type="transmembrane region" description="Helical" evidence="1">
    <location>
        <begin position="102"/>
        <end position="119"/>
    </location>
</feature>
<dbReference type="RefSeq" id="WP_180566915.1">
    <property type="nucleotide sequence ID" value="NZ_JACCKB010000002.1"/>
</dbReference>
<feature type="transmembrane region" description="Helical" evidence="1">
    <location>
        <begin position="171"/>
        <end position="192"/>
    </location>
</feature>
<feature type="transmembrane region" description="Helical" evidence="1">
    <location>
        <begin position="198"/>
        <end position="217"/>
    </location>
</feature>
<evidence type="ECO:0000313" key="4">
    <source>
        <dbReference type="Proteomes" id="UP000569732"/>
    </source>
</evidence>
<dbReference type="AlphaFoldDB" id="A0A853I3Z9"/>